<name>A0A7T8H2S4_CALRO</name>
<dbReference type="OrthoDB" id="10601390at2759"/>
<proteinExistence type="predicted"/>
<organism evidence="2 3">
    <name type="scientific">Caligus rogercresseyi</name>
    <name type="common">Sea louse</name>
    <dbReference type="NCBI Taxonomy" id="217165"/>
    <lineage>
        <taxon>Eukaryota</taxon>
        <taxon>Metazoa</taxon>
        <taxon>Ecdysozoa</taxon>
        <taxon>Arthropoda</taxon>
        <taxon>Crustacea</taxon>
        <taxon>Multicrustacea</taxon>
        <taxon>Hexanauplia</taxon>
        <taxon>Copepoda</taxon>
        <taxon>Siphonostomatoida</taxon>
        <taxon>Caligidae</taxon>
        <taxon>Caligus</taxon>
    </lineage>
</organism>
<reference evidence="3" key="1">
    <citation type="submission" date="2021-01" db="EMBL/GenBank/DDBJ databases">
        <title>Caligus Genome Assembly.</title>
        <authorList>
            <person name="Gallardo-Escarate C."/>
        </authorList>
    </citation>
    <scope>NUCLEOTIDE SEQUENCE [LARGE SCALE GENOMIC DNA]</scope>
</reference>
<accession>A0A7T8H2S4</accession>
<feature type="coiled-coil region" evidence="1">
    <location>
        <begin position="21"/>
        <end position="96"/>
    </location>
</feature>
<dbReference type="Proteomes" id="UP000595437">
    <property type="component" value="Chromosome 11"/>
</dbReference>
<dbReference type="AlphaFoldDB" id="A0A7T8H2S4"/>
<evidence type="ECO:0000256" key="1">
    <source>
        <dbReference type="SAM" id="Coils"/>
    </source>
</evidence>
<sequence>MQLMLEVESLKKAMTCLQEDLKSSHDRVRHLEKDNKELNSKLKVEKASRTDARMADRAAERAVELASKNRDLLEWRNQLNEKNQALLTENAKLKSN</sequence>
<gene>
    <name evidence="2" type="ORF">FKW44_017146</name>
</gene>
<dbReference type="EMBL" id="CP045900">
    <property type="protein sequence ID" value="QQP42464.1"/>
    <property type="molecule type" value="Genomic_DNA"/>
</dbReference>
<evidence type="ECO:0000313" key="3">
    <source>
        <dbReference type="Proteomes" id="UP000595437"/>
    </source>
</evidence>
<protein>
    <submittedName>
        <fullName evidence="2">Uncharacterized protein</fullName>
    </submittedName>
</protein>
<evidence type="ECO:0000313" key="2">
    <source>
        <dbReference type="EMBL" id="QQP42464.1"/>
    </source>
</evidence>
<feature type="non-terminal residue" evidence="2">
    <location>
        <position position="96"/>
    </location>
</feature>
<keyword evidence="1" id="KW-0175">Coiled coil</keyword>
<keyword evidence="3" id="KW-1185">Reference proteome</keyword>